<accession>A0AAE9YI15</accession>
<dbReference type="RefSeq" id="WP_272737703.1">
    <property type="nucleotide sequence ID" value="NZ_CP116942.1"/>
</dbReference>
<dbReference type="Proteomes" id="UP001216390">
    <property type="component" value="Chromosome"/>
</dbReference>
<protein>
    <submittedName>
        <fullName evidence="1">Alkaline phosphatase family protein</fullName>
    </submittedName>
</protein>
<dbReference type="InterPro" id="IPR017850">
    <property type="entry name" value="Alkaline_phosphatase_core_sf"/>
</dbReference>
<dbReference type="Gene3D" id="3.40.720.10">
    <property type="entry name" value="Alkaline Phosphatase, subunit A"/>
    <property type="match status" value="2"/>
</dbReference>
<dbReference type="InterPro" id="IPR002591">
    <property type="entry name" value="Phosphodiest/P_Trfase"/>
</dbReference>
<evidence type="ECO:0000313" key="2">
    <source>
        <dbReference type="Proteomes" id="UP001216390"/>
    </source>
</evidence>
<sequence length="513" mass="55402">MRNPASLPPDPDLVPPVLDALCHPDLAPIVDLVVTADAEGYEARAVDGRVRFTRADEGHGWRFDVTEVEGRNPLADQATDRFADLEEERAHPHPDRTTTSYPHAYEMVAQAFDAPAAPDVICQHTSAHNWEDQGGERGEHGSMGVVQSRAPFILAGRGVARRGIVADSARLVDVAPTVAALMGVAPHPDGVGLNGRPRADALLRRQDGEVRTDMLDPRDGPPRHVVGFLFDGCNPNVLHDAVAAGEAPNVARLIAMGTSLGHGAFASAPSVTLANHTTVLTGAHPGHHGVLNNAWYDRAAGRQVITNSPATWPWAMEHLSPEVETLHHAVKRTWPDAFTLAANEPCDAGADFGTFHILRAGDQPDRPPGPDDLPFATERFVRPEKSYRTSSRIDHTGMEIALGVWGDGYQGRQYPRPRFTWVNFSLTDAAFHHGGPYSEIARASIRDTDARMGQVLDAVERAGALDDTAFLLVADHGMEDSDPAVTGDWGTALADLGTPLRDEAYMWIYTGVA</sequence>
<dbReference type="AlphaFoldDB" id="A0AAE9YI15"/>
<dbReference type="Pfam" id="PF01663">
    <property type="entry name" value="Phosphodiest"/>
    <property type="match status" value="1"/>
</dbReference>
<dbReference type="GO" id="GO:0016787">
    <property type="term" value="F:hydrolase activity"/>
    <property type="evidence" value="ECO:0007669"/>
    <property type="project" value="UniProtKB-ARBA"/>
</dbReference>
<dbReference type="KEGG" id="ima:PO878_05535"/>
<name>A0AAE9YI15_9ACTN</name>
<organism evidence="1 2">
    <name type="scientific">Iamia majanohamensis</name>
    <dbReference type="NCBI Taxonomy" id="467976"/>
    <lineage>
        <taxon>Bacteria</taxon>
        <taxon>Bacillati</taxon>
        <taxon>Actinomycetota</taxon>
        <taxon>Acidimicrobiia</taxon>
        <taxon>Acidimicrobiales</taxon>
        <taxon>Iamiaceae</taxon>
        <taxon>Iamia</taxon>
    </lineage>
</organism>
<reference evidence="1" key="1">
    <citation type="submission" date="2023-01" db="EMBL/GenBank/DDBJ databases">
        <title>The diversity of Class Acidimicrobiia in South China Sea sediment environments and the proposal of Iamia marina sp. nov., a novel species of the genus Iamia.</title>
        <authorList>
            <person name="He Y."/>
            <person name="Tian X."/>
        </authorList>
    </citation>
    <scope>NUCLEOTIDE SEQUENCE</scope>
    <source>
        <strain evidence="1">DSM 19957</strain>
    </source>
</reference>
<dbReference type="PANTHER" id="PTHR10151:SF120">
    <property type="entry name" value="BIS(5'-ADENOSYL)-TRIPHOSPHATASE"/>
    <property type="match status" value="1"/>
</dbReference>
<dbReference type="SUPFAM" id="SSF53649">
    <property type="entry name" value="Alkaline phosphatase-like"/>
    <property type="match status" value="2"/>
</dbReference>
<dbReference type="EMBL" id="CP116942">
    <property type="protein sequence ID" value="WCO68186.1"/>
    <property type="molecule type" value="Genomic_DNA"/>
</dbReference>
<evidence type="ECO:0000313" key="1">
    <source>
        <dbReference type="EMBL" id="WCO68186.1"/>
    </source>
</evidence>
<proteinExistence type="predicted"/>
<gene>
    <name evidence="1" type="ORF">PO878_05535</name>
</gene>
<dbReference type="PANTHER" id="PTHR10151">
    <property type="entry name" value="ECTONUCLEOTIDE PYROPHOSPHATASE/PHOSPHODIESTERASE"/>
    <property type="match status" value="1"/>
</dbReference>
<keyword evidence="2" id="KW-1185">Reference proteome</keyword>